<reference evidence="3" key="1">
    <citation type="submission" date="2025-08" db="UniProtKB">
        <authorList>
            <consortium name="RefSeq"/>
        </authorList>
    </citation>
    <scope>IDENTIFICATION</scope>
</reference>
<evidence type="ECO:0000313" key="3">
    <source>
        <dbReference type="RefSeq" id="XP_022087402.1"/>
    </source>
</evidence>
<feature type="compositionally biased region" description="Basic and acidic residues" evidence="1">
    <location>
        <begin position="244"/>
        <end position="254"/>
    </location>
</feature>
<organism evidence="2 3">
    <name type="scientific">Acanthaster planci</name>
    <name type="common">Crown-of-thorns starfish</name>
    <dbReference type="NCBI Taxonomy" id="133434"/>
    <lineage>
        <taxon>Eukaryota</taxon>
        <taxon>Metazoa</taxon>
        <taxon>Echinodermata</taxon>
        <taxon>Eleutherozoa</taxon>
        <taxon>Asterozoa</taxon>
        <taxon>Asteroidea</taxon>
        <taxon>Valvatacea</taxon>
        <taxon>Valvatida</taxon>
        <taxon>Acanthasteridae</taxon>
        <taxon>Acanthaster</taxon>
    </lineage>
</organism>
<gene>
    <name evidence="3" type="primary">LOC110977501</name>
</gene>
<evidence type="ECO:0000256" key="1">
    <source>
        <dbReference type="SAM" id="MobiDB-lite"/>
    </source>
</evidence>
<feature type="compositionally biased region" description="Polar residues" evidence="1">
    <location>
        <begin position="109"/>
        <end position="119"/>
    </location>
</feature>
<protein>
    <submittedName>
        <fullName evidence="3">Uncharacterized protein LOC110977501</fullName>
    </submittedName>
</protein>
<dbReference type="RefSeq" id="XP_022087402.1">
    <property type="nucleotide sequence ID" value="XM_022231710.1"/>
</dbReference>
<feature type="region of interest" description="Disordered" evidence="1">
    <location>
        <begin position="74"/>
        <end position="123"/>
    </location>
</feature>
<feature type="compositionally biased region" description="Low complexity" evidence="1">
    <location>
        <begin position="81"/>
        <end position="93"/>
    </location>
</feature>
<feature type="compositionally biased region" description="Polar residues" evidence="1">
    <location>
        <begin position="255"/>
        <end position="272"/>
    </location>
</feature>
<dbReference type="OrthoDB" id="10551247at2759"/>
<proteinExistence type="predicted"/>
<dbReference type="Proteomes" id="UP000694845">
    <property type="component" value="Unplaced"/>
</dbReference>
<feature type="compositionally biased region" description="Polar residues" evidence="1">
    <location>
        <begin position="202"/>
        <end position="211"/>
    </location>
</feature>
<dbReference type="AlphaFoldDB" id="A0A8B7Y4C8"/>
<feature type="region of interest" description="Disordered" evidence="1">
    <location>
        <begin position="157"/>
        <end position="288"/>
    </location>
</feature>
<dbReference type="OMA" id="NASHCLQ"/>
<feature type="compositionally biased region" description="Polar residues" evidence="1">
    <location>
        <begin position="157"/>
        <end position="182"/>
    </location>
</feature>
<dbReference type="KEGG" id="aplc:110977501"/>
<feature type="compositionally biased region" description="Low complexity" evidence="1">
    <location>
        <begin position="212"/>
        <end position="230"/>
    </location>
</feature>
<feature type="region of interest" description="Disordered" evidence="1">
    <location>
        <begin position="1"/>
        <end position="60"/>
    </location>
</feature>
<sequence>MSMLYSQMTEDDRERKQREKGWKSKSTTFDLAHPFTHNPRLMSPSSFRSPPKAPALSGELVSFDHEASIGGMDLQCTGVRTSTPDTQSSTSSSLMRGQTVSPEARVSPASESQSRSQLPYTWDRTFLREDQSLSPQDHSFSPEEFFSLEVRSVSLDNQIFSPEGQPSSPEANCFSPQGQTISPGDASYSPDKEIISPGGDSFSPTTDNQVVSPGSQTSQPQDQTSSTEDQVSIPTRPCRSSLSRAKECEFRQAENESGISLFSDTKFNTTEENVGEEESHKSVSDFSDGSSSELNWSLSASYSSSASSRSQSDQGERSLSADVIETESASVCARRRRRRRKISVSRASTASPDGTQVVSSNFYFGGSFTGNGTYTANLSQCSAEVSCILAGAPPCGRNNVARSPIGQIKRCCGYRSDQADEVMNWDDFRAPGKGNFQTPVKRKYLTPFYPHGNSSCNASHCLQRRRRGFRPPRFSQQQSSEASTESYNAAWPALPSCQSPKPTENHLDDPAIVSIGTTDEDKSTPCPQKIETVSVDSRATQHENRIISFLLNGAVGHRCVHPNVSSTRFDTLLQDPAVLYACRQYDTNATLPYRVLENRYALPVQQQYCRTLPVGDDPAILALGAPMFSVYAGMPTYMYINGY</sequence>
<feature type="compositionally biased region" description="Basic and acidic residues" evidence="1">
    <location>
        <begin position="10"/>
        <end position="22"/>
    </location>
</feature>
<dbReference type="GeneID" id="110977501"/>
<evidence type="ECO:0000313" key="2">
    <source>
        <dbReference type="Proteomes" id="UP000694845"/>
    </source>
</evidence>
<name>A0A8B7Y4C8_ACAPL</name>
<accession>A0A8B7Y4C8</accession>
<keyword evidence="2" id="KW-1185">Reference proteome</keyword>